<evidence type="ECO:0000313" key="2">
    <source>
        <dbReference type="Proteomes" id="UP000324748"/>
    </source>
</evidence>
<accession>A0A5B0PND7</accession>
<protein>
    <submittedName>
        <fullName evidence="1">Uncharacterized protein</fullName>
    </submittedName>
</protein>
<proteinExistence type="predicted"/>
<dbReference type="AlphaFoldDB" id="A0A5B0PND7"/>
<name>A0A5B0PND7_PUCGR</name>
<comment type="caution">
    <text evidence="1">The sequence shown here is derived from an EMBL/GenBank/DDBJ whole genome shotgun (WGS) entry which is preliminary data.</text>
</comment>
<sequence length="64" mass="7287">MERRDLVGDPLDRLDAYCEFAAVMKNIETSGHPVLNIITNSLSTDQRDRLQKILNKLTKEANKS</sequence>
<dbReference type="EMBL" id="VSWC01000053">
    <property type="protein sequence ID" value="KAA1102174.1"/>
    <property type="molecule type" value="Genomic_DNA"/>
</dbReference>
<keyword evidence="2" id="KW-1185">Reference proteome</keyword>
<organism evidence="1 2">
    <name type="scientific">Puccinia graminis f. sp. tritici</name>
    <dbReference type="NCBI Taxonomy" id="56615"/>
    <lineage>
        <taxon>Eukaryota</taxon>
        <taxon>Fungi</taxon>
        <taxon>Dikarya</taxon>
        <taxon>Basidiomycota</taxon>
        <taxon>Pucciniomycotina</taxon>
        <taxon>Pucciniomycetes</taxon>
        <taxon>Pucciniales</taxon>
        <taxon>Pucciniaceae</taxon>
        <taxon>Puccinia</taxon>
    </lineage>
</organism>
<dbReference type="Proteomes" id="UP000324748">
    <property type="component" value="Unassembled WGS sequence"/>
</dbReference>
<gene>
    <name evidence="1" type="ORF">PGT21_036566</name>
</gene>
<evidence type="ECO:0000313" key="1">
    <source>
        <dbReference type="EMBL" id="KAA1102174.1"/>
    </source>
</evidence>
<reference evidence="1 2" key="1">
    <citation type="submission" date="2019-05" db="EMBL/GenBank/DDBJ databases">
        <title>Emergence of the Ug99 lineage of the wheat stem rust pathogen through somatic hybridization.</title>
        <authorList>
            <person name="Li F."/>
            <person name="Upadhyaya N.M."/>
            <person name="Sperschneider J."/>
            <person name="Matny O."/>
            <person name="Nguyen-Phuc H."/>
            <person name="Mago R."/>
            <person name="Raley C."/>
            <person name="Miller M.E."/>
            <person name="Silverstein K.A.T."/>
            <person name="Henningsen E."/>
            <person name="Hirsch C.D."/>
            <person name="Visser B."/>
            <person name="Pretorius Z.A."/>
            <person name="Steffenson B.J."/>
            <person name="Schwessinger B."/>
            <person name="Dodds P.N."/>
            <person name="Figueroa M."/>
        </authorList>
    </citation>
    <scope>NUCLEOTIDE SEQUENCE [LARGE SCALE GENOMIC DNA]</scope>
    <source>
        <strain evidence="1">21-0</strain>
    </source>
</reference>